<evidence type="ECO:0000259" key="3">
    <source>
        <dbReference type="PROSITE" id="PS51468"/>
    </source>
</evidence>
<feature type="domain" description="VWFA" evidence="2">
    <location>
        <begin position="280"/>
        <end position="491"/>
    </location>
</feature>
<dbReference type="EnsemblMetazoa" id="XM_001943144.5">
    <property type="protein sequence ID" value="XP_001943179.2"/>
    <property type="gene ID" value="LOC100159569"/>
</dbReference>
<dbReference type="OrthoDB" id="299997at2759"/>
<dbReference type="Pfam" id="PF13768">
    <property type="entry name" value="VWA_3"/>
    <property type="match status" value="1"/>
</dbReference>
<dbReference type="Proteomes" id="UP000007819">
    <property type="component" value="Chromosome A1"/>
</dbReference>
<protein>
    <recommendedName>
        <fullName evidence="6">Inter-alpha-trypsin inhibitor heavy chain H3-like</fullName>
    </recommendedName>
</protein>
<dbReference type="PANTHER" id="PTHR10338">
    <property type="entry name" value="INTER-ALPHA-TRYPSIN INHIBITOR HEAVY CHAIN FAMILY MEMBER"/>
    <property type="match status" value="1"/>
</dbReference>
<dbReference type="InterPro" id="IPR013694">
    <property type="entry name" value="VIT"/>
</dbReference>
<evidence type="ECO:0000256" key="1">
    <source>
        <dbReference type="SAM" id="SignalP"/>
    </source>
</evidence>
<organism evidence="4 5">
    <name type="scientific">Acyrthosiphon pisum</name>
    <name type="common">Pea aphid</name>
    <dbReference type="NCBI Taxonomy" id="7029"/>
    <lineage>
        <taxon>Eukaryota</taxon>
        <taxon>Metazoa</taxon>
        <taxon>Ecdysozoa</taxon>
        <taxon>Arthropoda</taxon>
        <taxon>Hexapoda</taxon>
        <taxon>Insecta</taxon>
        <taxon>Pterygota</taxon>
        <taxon>Neoptera</taxon>
        <taxon>Paraneoptera</taxon>
        <taxon>Hemiptera</taxon>
        <taxon>Sternorrhyncha</taxon>
        <taxon>Aphidomorpha</taxon>
        <taxon>Aphidoidea</taxon>
        <taxon>Aphididae</taxon>
        <taxon>Macrosiphini</taxon>
        <taxon>Acyrthosiphon</taxon>
    </lineage>
</organism>
<evidence type="ECO:0000313" key="4">
    <source>
        <dbReference type="EnsemblMetazoa" id="XP_001943179.2"/>
    </source>
</evidence>
<dbReference type="PROSITE" id="PS50234">
    <property type="entry name" value="VWFA"/>
    <property type="match status" value="1"/>
</dbReference>
<sequence>MLSVSMYSCTFVAALLFLLVLGAEQSGANEIATNGDIYSFVVHSKIKYRYAQTVVSSRVANKKNTSHEVQFYVTLPESAFVSKFLMEINEKVYAAYVKEKKEAKEEYIAAVNSGQTAAHVEQNARDSNKFTVSVNVEAESKVTFNLTYEQLLNRKLGIYENIINLQPGQVVKNLQVIVDIEESSDITKLEVPDIKTANEIETKISKNKLAKITHESGNKVTITWSPTVKDQIKFTERGVKGQFIVQYDVDHKSAPNQVLIDDGYFVHFFAPTDLKPLKTHVIFILDVSGSMNGQKITQVKGAMSQILSEIDSEDFFTLILFSSLAQIWTINATQNTSNYWDDRGRNLNNFETMGENHFIFSANEQNIQYAKKFIQALEPDSTTNMEDALNKALSIAKLGKMRFKDSAKTPKPIIVFLTDGEMNEGITNPQALMKYVSDINVDNYPIYSLGFGKGADIEFLKKLSLNNTGFARVIYEASDASLQLHNFYKEISSPVLSNVTFQYVDTQVDNVTVTKKSFNLLFKGTELIVAGKLKEGELLDFNGTLNADSTEGDFNVPISCFGFPIAPHDAFPQTRRIGHLEKLWAYLNIQQLMDKYELNKNENSAEKAKALELALEYSFVTPLTSLVVVKPNDTTTLVATEKIKPLNDGFIIPPGSGYNHLPQFIQGRASAQSSYLLSRGNLLSGRKNKLSHYKYKGIMNFEDEDDISAQFLSSSISSNVFGDRDETTTTSAVDSPAMITGESNSTSLHDIKELAWLRDSITLNSTNIVYQVSLNTSGLSYQNCTTPNQIDGNCKHLKDCVVASILNSFDTYLSLFCPIETLYAGICCLV</sequence>
<feature type="domain" description="VIT" evidence="3">
    <location>
        <begin position="21"/>
        <end position="150"/>
    </location>
</feature>
<dbReference type="SMART" id="SM00609">
    <property type="entry name" value="VIT"/>
    <property type="match status" value="1"/>
</dbReference>
<feature type="signal peptide" evidence="1">
    <location>
        <begin position="1"/>
        <end position="28"/>
    </location>
</feature>
<dbReference type="RefSeq" id="XP_001943179.2">
    <property type="nucleotide sequence ID" value="XM_001943144.4"/>
</dbReference>
<dbReference type="InterPro" id="IPR002035">
    <property type="entry name" value="VWF_A"/>
</dbReference>
<dbReference type="SMART" id="SM00327">
    <property type="entry name" value="VWA"/>
    <property type="match status" value="1"/>
</dbReference>
<dbReference type="InterPro" id="IPR050934">
    <property type="entry name" value="ITIH"/>
</dbReference>
<proteinExistence type="predicted"/>
<evidence type="ECO:0008006" key="6">
    <source>
        <dbReference type="Google" id="ProtNLM"/>
    </source>
</evidence>
<dbReference type="InterPro" id="IPR036465">
    <property type="entry name" value="vWFA_dom_sf"/>
</dbReference>
<keyword evidence="1" id="KW-0732">Signal</keyword>
<feature type="chain" id="PRO_5035776267" description="Inter-alpha-trypsin inhibitor heavy chain H3-like" evidence="1">
    <location>
        <begin position="29"/>
        <end position="830"/>
    </location>
</feature>
<reference evidence="5" key="1">
    <citation type="submission" date="2010-06" db="EMBL/GenBank/DDBJ databases">
        <authorList>
            <person name="Jiang H."/>
            <person name="Abraham K."/>
            <person name="Ali S."/>
            <person name="Alsbrooks S.L."/>
            <person name="Anim B.N."/>
            <person name="Anosike U.S."/>
            <person name="Attaway T."/>
            <person name="Bandaranaike D.P."/>
            <person name="Battles P.K."/>
            <person name="Bell S.N."/>
            <person name="Bell A.V."/>
            <person name="Beltran B."/>
            <person name="Bickham C."/>
            <person name="Bustamante Y."/>
            <person name="Caleb T."/>
            <person name="Canada A."/>
            <person name="Cardenas V."/>
            <person name="Carter K."/>
            <person name="Chacko J."/>
            <person name="Chandrabose M.N."/>
            <person name="Chavez D."/>
            <person name="Chavez A."/>
            <person name="Chen L."/>
            <person name="Chu H.-S."/>
            <person name="Claassen K.J."/>
            <person name="Cockrell R."/>
            <person name="Collins M."/>
            <person name="Cooper J.A."/>
            <person name="Cree A."/>
            <person name="Curry S.M."/>
            <person name="Da Y."/>
            <person name="Dao M.D."/>
            <person name="Das B."/>
            <person name="Davila M.-L."/>
            <person name="Davy-Carroll L."/>
            <person name="Denson S."/>
            <person name="Dinh H."/>
            <person name="Ebong V.E."/>
            <person name="Edwards J.R."/>
            <person name="Egan A."/>
            <person name="El-Daye J."/>
            <person name="Escobedo L."/>
            <person name="Fernandez S."/>
            <person name="Fernando P.R."/>
            <person name="Flagg N."/>
            <person name="Forbes L.D."/>
            <person name="Fowler R.G."/>
            <person name="Fu Q."/>
            <person name="Gabisi R.A."/>
            <person name="Ganer J."/>
            <person name="Garbino Pronczuk A."/>
            <person name="Garcia R.M."/>
            <person name="Garner T."/>
            <person name="Garrett T.E."/>
            <person name="Gonzalez D.A."/>
            <person name="Hamid H."/>
            <person name="Hawkins E.S."/>
            <person name="Hirani K."/>
            <person name="Hogues M.E."/>
            <person name="Hollins B."/>
            <person name="Hsiao C.-H."/>
            <person name="Jabil R."/>
            <person name="James M.L."/>
            <person name="Jhangiani S.N."/>
            <person name="Johnson B."/>
            <person name="Johnson Q."/>
            <person name="Joshi V."/>
            <person name="Kalu J.B."/>
            <person name="Kam C."/>
            <person name="Kashfia A."/>
            <person name="Keebler J."/>
            <person name="Kisamo H."/>
            <person name="Kovar C.L."/>
            <person name="Lago L.A."/>
            <person name="Lai C.-Y."/>
            <person name="Laidlaw J."/>
            <person name="Lara F."/>
            <person name="Le T.-K."/>
            <person name="Lee S.L."/>
            <person name="Legall F.H."/>
            <person name="Lemon S.J."/>
            <person name="Lewis L.R."/>
            <person name="Li B."/>
            <person name="Liu Y."/>
            <person name="Liu Y.-S."/>
            <person name="Lopez J."/>
            <person name="Lozado R.J."/>
            <person name="Lu J."/>
            <person name="Madu R.C."/>
            <person name="Maheshwari M."/>
            <person name="Maheshwari R."/>
            <person name="Malloy K."/>
            <person name="Martinez E."/>
            <person name="Mathew T."/>
            <person name="Mercado I.C."/>
            <person name="Mercado C."/>
            <person name="Meyer B."/>
            <person name="Montgomery K."/>
            <person name="Morgan M.B."/>
            <person name="Munidasa M."/>
            <person name="Nazareth L.V."/>
            <person name="Nelson J."/>
            <person name="Ng B.M."/>
            <person name="Nguyen N.B."/>
            <person name="Nguyen P.Q."/>
            <person name="Nguyen T."/>
            <person name="Obregon M."/>
            <person name="Okwuonu G.O."/>
            <person name="Onwere C.G."/>
            <person name="Orozco G."/>
            <person name="Parra A."/>
            <person name="Patel S."/>
            <person name="Patil S."/>
            <person name="Perez A."/>
            <person name="Perez Y."/>
            <person name="Pham C."/>
            <person name="Primus E.L."/>
            <person name="Pu L.-L."/>
            <person name="Puazo M."/>
            <person name="Qin X."/>
            <person name="Quiroz J.B."/>
            <person name="Reese J."/>
            <person name="Richards S."/>
            <person name="Rives C.M."/>
            <person name="Robberts R."/>
            <person name="Ruiz S.J."/>
            <person name="Ruiz M.J."/>
            <person name="Santibanez J."/>
            <person name="Schneider B.W."/>
            <person name="Sisson I."/>
            <person name="Smith M."/>
            <person name="Sodergren E."/>
            <person name="Song X.-Z."/>
            <person name="Song B.B."/>
            <person name="Summersgill H."/>
            <person name="Thelus R."/>
            <person name="Thornton R.D."/>
            <person name="Trejos Z.Y."/>
            <person name="Usmani K."/>
            <person name="Vattathil S."/>
            <person name="Villasana D."/>
            <person name="Walker D.L."/>
            <person name="Wang S."/>
            <person name="Wang K."/>
            <person name="White C.S."/>
            <person name="Williams A.C."/>
            <person name="Williamson J."/>
            <person name="Wilson K."/>
            <person name="Woghiren I.O."/>
            <person name="Woodworth J.R."/>
            <person name="Worley K.C."/>
            <person name="Wright R.A."/>
            <person name="Wu W."/>
            <person name="Young L."/>
            <person name="Zhang L."/>
            <person name="Zhang J."/>
            <person name="Zhu Y."/>
            <person name="Muzny D.M."/>
            <person name="Weinstock G."/>
            <person name="Gibbs R.A."/>
        </authorList>
    </citation>
    <scope>NUCLEOTIDE SEQUENCE [LARGE SCALE GENOMIC DNA]</scope>
    <source>
        <strain evidence="5">LSR1</strain>
    </source>
</reference>
<dbReference type="KEGG" id="api:100159569"/>
<reference evidence="4" key="2">
    <citation type="submission" date="2022-06" db="UniProtKB">
        <authorList>
            <consortium name="EnsemblMetazoa"/>
        </authorList>
    </citation>
    <scope>IDENTIFICATION</scope>
</reference>
<dbReference type="GO" id="GO:0032991">
    <property type="term" value="C:protein-containing complex"/>
    <property type="evidence" value="ECO:0007669"/>
    <property type="project" value="UniProtKB-ARBA"/>
</dbReference>
<name>A0A8R1VYE0_ACYPI</name>
<keyword evidence="5" id="KW-1185">Reference proteome</keyword>
<accession>A0A8R1VYE0</accession>
<evidence type="ECO:0000259" key="2">
    <source>
        <dbReference type="PROSITE" id="PS50234"/>
    </source>
</evidence>
<evidence type="ECO:0000313" key="5">
    <source>
        <dbReference type="Proteomes" id="UP000007819"/>
    </source>
</evidence>
<dbReference type="AlphaFoldDB" id="A0A8R1VYE0"/>
<dbReference type="PANTHER" id="PTHR10338:SF108">
    <property type="entry name" value="INTER-ALPHA-TRYPSIN INHIBITOR HEAVY CHAIN H4-LIKE PROTEIN"/>
    <property type="match status" value="1"/>
</dbReference>
<dbReference type="Gene3D" id="3.40.50.410">
    <property type="entry name" value="von Willebrand factor, type A domain"/>
    <property type="match status" value="1"/>
</dbReference>
<dbReference type="SUPFAM" id="SSF53300">
    <property type="entry name" value="vWA-like"/>
    <property type="match status" value="1"/>
</dbReference>
<dbReference type="PROSITE" id="PS51468">
    <property type="entry name" value="VIT"/>
    <property type="match status" value="1"/>
</dbReference>
<dbReference type="Pfam" id="PF08487">
    <property type="entry name" value="VIT"/>
    <property type="match status" value="1"/>
</dbReference>
<dbReference type="GeneID" id="100159569"/>